<dbReference type="EMBL" id="LNIX01000018">
    <property type="protein sequence ID" value="OXA45240.1"/>
    <property type="molecule type" value="Genomic_DNA"/>
</dbReference>
<keyword evidence="3" id="KW-1185">Reference proteome</keyword>
<dbReference type="AlphaFoldDB" id="A0A226DJE1"/>
<dbReference type="OrthoDB" id="6088040at2759"/>
<reference evidence="2 3" key="1">
    <citation type="submission" date="2015-12" db="EMBL/GenBank/DDBJ databases">
        <title>The genome of Folsomia candida.</title>
        <authorList>
            <person name="Faddeeva A."/>
            <person name="Derks M.F."/>
            <person name="Anvar Y."/>
            <person name="Smit S."/>
            <person name="Van Straalen N."/>
            <person name="Roelofs D."/>
        </authorList>
    </citation>
    <scope>NUCLEOTIDE SEQUENCE [LARGE SCALE GENOMIC DNA]</scope>
    <source>
        <strain evidence="2 3">VU population</strain>
        <tissue evidence="2">Whole body</tissue>
    </source>
</reference>
<dbReference type="InterPro" id="IPR011705">
    <property type="entry name" value="BACK"/>
</dbReference>
<sequence length="833" mass="95567">MDHSPSGRNITSPSAGSSKKLTWEELWSIFATRTSPDFTFVVRQAGKSTVVESYKSFLIARSTKLAKLVKAASDDKTNLHTVEDANPDVFIMYHEFLHTGKFDTRSDIRDSDLIRMLRIGVQFCPGREEEDETCRRIMDGRISLKNVFKLNQQAKVWNLWSLEALTEKFIGKVNSNPEYFIGTNSFQNMSAFALREMLKSDDVNYDEVKLFEAVKNWAANKPGPTSSARISLDQVKYELRFPLMSATDFAEKVVPSGMLSTQDALDILVYICTSPDKKPEMEKFNTNPRHLKDLDLIETIDISGPDDIDMEVVKEESAPSSPSQDLLYPIINTVSSGSIVTLENDQIPNYDNNYTYEGYGDYGNEDFFGNPKSPVNGNDPFGNDLHDNDLFVNLKPKAKSPTSLKVSSWEKLLSQLQHSPISPTHIVATVKPCEPVIFLPKNPVLLPHLAKVTLSLTIRPDRRKWHNNVRHYRTNFDLDPYIFWTTDFWGSRTDFKLIINEVKFFKLDKPSHELCIGFDSAETPTNDMLSRLLTADNKLDPRHNFIKRLILVDNTLPDAPFPFQKLREVTLWGVYDVADLLGRFLKKLKNLEVFECRTKGGKVKRYNDLTDETEVTRKKSVINLGSDFTSGDKLTKVAICWAKLVVIPGRPLRCLAGVTELYTDYCIWSREIWDNFDTIFPNVKRVAFGYCPPKEEGRSHEKRAKLDEAATLVSGVSVRLMRTLVRKCKKLEWIRVVKLDWELEPVVEKELNEVKGFLEKAGIEVKDDGMDFLVEKGADGAWKGVKYIARGYKERHALYQKYWKEMDHLEYENFGLNKIFKDFDTFREYNVEH</sequence>
<evidence type="ECO:0000313" key="3">
    <source>
        <dbReference type="Proteomes" id="UP000198287"/>
    </source>
</evidence>
<protein>
    <submittedName>
        <fullName evidence="2">BTB/POZ domain-containing protein 3</fullName>
    </submittedName>
</protein>
<dbReference type="Gene3D" id="3.30.710.10">
    <property type="entry name" value="Potassium Channel Kv1.1, Chain A"/>
    <property type="match status" value="1"/>
</dbReference>
<name>A0A226DJE1_FOLCA</name>
<accession>A0A226DJE1</accession>
<dbReference type="InterPro" id="IPR000210">
    <property type="entry name" value="BTB/POZ_dom"/>
</dbReference>
<evidence type="ECO:0000313" key="2">
    <source>
        <dbReference type="EMBL" id="OXA45240.1"/>
    </source>
</evidence>
<proteinExistence type="predicted"/>
<dbReference type="PROSITE" id="PS50097">
    <property type="entry name" value="BTB"/>
    <property type="match status" value="1"/>
</dbReference>
<evidence type="ECO:0000259" key="1">
    <source>
        <dbReference type="PROSITE" id="PS50097"/>
    </source>
</evidence>
<gene>
    <name evidence="2" type="ORF">Fcan01_19926</name>
</gene>
<organism evidence="2 3">
    <name type="scientific">Folsomia candida</name>
    <name type="common">Springtail</name>
    <dbReference type="NCBI Taxonomy" id="158441"/>
    <lineage>
        <taxon>Eukaryota</taxon>
        <taxon>Metazoa</taxon>
        <taxon>Ecdysozoa</taxon>
        <taxon>Arthropoda</taxon>
        <taxon>Hexapoda</taxon>
        <taxon>Collembola</taxon>
        <taxon>Entomobryomorpha</taxon>
        <taxon>Isotomoidea</taxon>
        <taxon>Isotomidae</taxon>
        <taxon>Proisotominae</taxon>
        <taxon>Folsomia</taxon>
    </lineage>
</organism>
<dbReference type="InterPro" id="IPR011333">
    <property type="entry name" value="SKP1/BTB/POZ_sf"/>
</dbReference>
<dbReference type="Proteomes" id="UP000198287">
    <property type="component" value="Unassembled WGS sequence"/>
</dbReference>
<dbReference type="Pfam" id="PF07707">
    <property type="entry name" value="BACK"/>
    <property type="match status" value="1"/>
</dbReference>
<comment type="caution">
    <text evidence="2">The sequence shown here is derived from an EMBL/GenBank/DDBJ whole genome shotgun (WGS) entry which is preliminary data.</text>
</comment>
<dbReference type="Gene3D" id="1.25.40.420">
    <property type="match status" value="1"/>
</dbReference>
<feature type="domain" description="BTB" evidence="1">
    <location>
        <begin position="36"/>
        <end position="106"/>
    </location>
</feature>
<dbReference type="PANTHER" id="PTHR45774:SF3">
    <property type="entry name" value="BTB (POZ) DOMAIN-CONTAINING 2B-RELATED"/>
    <property type="match status" value="1"/>
</dbReference>
<dbReference type="PANTHER" id="PTHR45774">
    <property type="entry name" value="BTB/POZ DOMAIN-CONTAINING"/>
    <property type="match status" value="1"/>
</dbReference>